<name>A0A433WFE8_9BACT</name>
<proteinExistence type="predicted"/>
<dbReference type="InterPro" id="IPR017853">
    <property type="entry name" value="GH"/>
</dbReference>
<keyword evidence="2" id="KW-1185">Reference proteome</keyword>
<accession>A0A433WFE8</accession>
<protein>
    <submittedName>
        <fullName evidence="1">Abortive infection protein</fullName>
    </submittedName>
</protein>
<dbReference type="OrthoDB" id="151193at2"/>
<dbReference type="Proteomes" id="UP000281028">
    <property type="component" value="Unassembled WGS sequence"/>
</dbReference>
<sequence length="380" mass="42669">MNKTAITRRNLLKQVGYALILLPAPAYLKKVCAGIPAPRNNHMQYKGVNYDTGTNFSPGNLSADWDEQAMQFDIRVIRRELHCNAVNVFGTDIPRLTKTAAFAAAEGLQVWIQPRLFHSSQDEMLTHLSMAAREAEQLRQQYPGLILNTGCESSLFVSGIIPGDNMEARVLQLTDNWQSIPAWNEKLNAFLVKVSATARAGFKGTITYAAGPWESVSWQLFDIIGLDYYREATNEKNYAEALRAFHQYGKPVVITEFGCCTYEGADKKGAAGHEIIDWKNSGPEIKTGYIRSEKTQADYLRDLFSIYQREKVHGAFVYVFNNAELPHAAATRYDLDMGSYSLVKALPADSGNQDVSRRWERKASFHAVAAMFRDGHIPER</sequence>
<dbReference type="Gene3D" id="3.20.20.80">
    <property type="entry name" value="Glycosidases"/>
    <property type="match status" value="1"/>
</dbReference>
<dbReference type="SUPFAM" id="SSF51445">
    <property type="entry name" value="(Trans)glycosidases"/>
    <property type="match status" value="1"/>
</dbReference>
<organism evidence="1 2">
    <name type="scientific">Chitinophaga solisilvae</name>
    <dbReference type="NCBI Taxonomy" id="1233460"/>
    <lineage>
        <taxon>Bacteria</taxon>
        <taxon>Pseudomonadati</taxon>
        <taxon>Bacteroidota</taxon>
        <taxon>Chitinophagia</taxon>
        <taxon>Chitinophagales</taxon>
        <taxon>Chitinophagaceae</taxon>
        <taxon>Chitinophaga</taxon>
    </lineage>
</organism>
<gene>
    <name evidence="1" type="ORF">ECE50_003190</name>
</gene>
<dbReference type="EMBL" id="RIAR02000001">
    <property type="protein sequence ID" value="NSL85820.1"/>
    <property type="molecule type" value="Genomic_DNA"/>
</dbReference>
<comment type="caution">
    <text evidence="1">The sequence shown here is derived from an EMBL/GenBank/DDBJ whole genome shotgun (WGS) entry which is preliminary data.</text>
</comment>
<dbReference type="AlphaFoldDB" id="A0A433WFE8"/>
<reference evidence="1" key="1">
    <citation type="submission" date="2020-05" db="EMBL/GenBank/DDBJ databases">
        <title>Chitinophaga laudate sp. nov., isolated from a tropical peat swamp.</title>
        <authorList>
            <person name="Goh C.B.S."/>
            <person name="Lee M.S."/>
            <person name="Parimannan S."/>
            <person name="Pasbakhsh P."/>
            <person name="Yule C.M."/>
            <person name="Rajandas H."/>
            <person name="Loke S."/>
            <person name="Croft L."/>
            <person name="Tan J.B.L."/>
        </authorList>
    </citation>
    <scope>NUCLEOTIDE SEQUENCE</scope>
    <source>
        <strain evidence="1">Mgbs1</strain>
    </source>
</reference>
<evidence type="ECO:0000313" key="2">
    <source>
        <dbReference type="Proteomes" id="UP000281028"/>
    </source>
</evidence>
<evidence type="ECO:0000313" key="1">
    <source>
        <dbReference type="EMBL" id="NSL85820.1"/>
    </source>
</evidence>